<name>A0AAV4MQN6_CAEEX</name>
<dbReference type="Proteomes" id="UP001054945">
    <property type="component" value="Unassembled WGS sequence"/>
</dbReference>
<sequence>MDTIIFSKLTGMECRGHYKRLSGLVAIKSNCWGRSYSEMPISFILSEDPEQFLRRSKICSKKSSVSLGSFQDYKLSRNHFSFDTNIHGRSEVICLLYMPVSQGHVYGSTIKYLAILLEKMIKIFCSNRMCSPRVITHIAALEPQIKSWLTFH</sequence>
<proteinExistence type="predicted"/>
<reference evidence="1 2" key="1">
    <citation type="submission" date="2021-06" db="EMBL/GenBank/DDBJ databases">
        <title>Caerostris extrusa draft genome.</title>
        <authorList>
            <person name="Kono N."/>
            <person name="Arakawa K."/>
        </authorList>
    </citation>
    <scope>NUCLEOTIDE SEQUENCE [LARGE SCALE GENOMIC DNA]</scope>
</reference>
<gene>
    <name evidence="1" type="ORF">CEXT_763221</name>
</gene>
<evidence type="ECO:0000313" key="1">
    <source>
        <dbReference type="EMBL" id="GIX74746.1"/>
    </source>
</evidence>
<keyword evidence="2" id="KW-1185">Reference proteome</keyword>
<evidence type="ECO:0000313" key="2">
    <source>
        <dbReference type="Proteomes" id="UP001054945"/>
    </source>
</evidence>
<dbReference type="EMBL" id="BPLR01020092">
    <property type="protein sequence ID" value="GIX74746.1"/>
    <property type="molecule type" value="Genomic_DNA"/>
</dbReference>
<comment type="caution">
    <text evidence="1">The sequence shown here is derived from an EMBL/GenBank/DDBJ whole genome shotgun (WGS) entry which is preliminary data.</text>
</comment>
<dbReference type="AlphaFoldDB" id="A0AAV4MQN6"/>
<organism evidence="1 2">
    <name type="scientific">Caerostris extrusa</name>
    <name type="common">Bark spider</name>
    <name type="synonym">Caerostris bankana</name>
    <dbReference type="NCBI Taxonomy" id="172846"/>
    <lineage>
        <taxon>Eukaryota</taxon>
        <taxon>Metazoa</taxon>
        <taxon>Ecdysozoa</taxon>
        <taxon>Arthropoda</taxon>
        <taxon>Chelicerata</taxon>
        <taxon>Arachnida</taxon>
        <taxon>Araneae</taxon>
        <taxon>Araneomorphae</taxon>
        <taxon>Entelegynae</taxon>
        <taxon>Araneoidea</taxon>
        <taxon>Araneidae</taxon>
        <taxon>Caerostris</taxon>
    </lineage>
</organism>
<protein>
    <recommendedName>
        <fullName evidence="3">Maturase K</fullName>
    </recommendedName>
</protein>
<accession>A0AAV4MQN6</accession>
<evidence type="ECO:0008006" key="3">
    <source>
        <dbReference type="Google" id="ProtNLM"/>
    </source>
</evidence>